<keyword evidence="6" id="KW-0676">Redox-active center</keyword>
<organism evidence="9 10">
    <name type="scientific">Parvibaculum sedimenti</name>
    <dbReference type="NCBI Taxonomy" id="2608632"/>
    <lineage>
        <taxon>Bacteria</taxon>
        <taxon>Pseudomonadati</taxon>
        <taxon>Pseudomonadota</taxon>
        <taxon>Alphaproteobacteria</taxon>
        <taxon>Hyphomicrobiales</taxon>
        <taxon>Parvibaculaceae</taxon>
        <taxon>Parvibaculum</taxon>
    </lineage>
</organism>
<gene>
    <name evidence="9" type="ORF">F2P47_08325</name>
</gene>
<reference evidence="9 10" key="1">
    <citation type="submission" date="2019-09" db="EMBL/GenBank/DDBJ databases">
        <title>Parvibaculum sedimenti sp. nov., isolated from sediment.</title>
        <authorList>
            <person name="Wang Y."/>
        </authorList>
    </citation>
    <scope>NUCLEOTIDE SEQUENCE [LARGE SCALE GENOMIC DNA]</scope>
    <source>
        <strain evidence="9 10">HXT-9</strain>
    </source>
</reference>
<dbReference type="PANTHER" id="PTHR13887:SF14">
    <property type="entry name" value="DISULFIDE BOND FORMATION PROTEIN D"/>
    <property type="match status" value="1"/>
</dbReference>
<dbReference type="SUPFAM" id="SSF52833">
    <property type="entry name" value="Thioredoxin-like"/>
    <property type="match status" value="1"/>
</dbReference>
<evidence type="ECO:0000256" key="3">
    <source>
        <dbReference type="ARBA" id="ARBA00022729"/>
    </source>
</evidence>
<proteinExistence type="inferred from homology"/>
<dbReference type="InterPro" id="IPR036249">
    <property type="entry name" value="Thioredoxin-like_sf"/>
</dbReference>
<evidence type="ECO:0000256" key="6">
    <source>
        <dbReference type="ARBA" id="ARBA00023284"/>
    </source>
</evidence>
<evidence type="ECO:0000259" key="8">
    <source>
        <dbReference type="PROSITE" id="PS51352"/>
    </source>
</evidence>
<dbReference type="InterPro" id="IPR012336">
    <property type="entry name" value="Thioredoxin-like_fold"/>
</dbReference>
<comment type="caution">
    <text evidence="9">The sequence shown here is derived from an EMBL/GenBank/DDBJ whole genome shotgun (WGS) entry which is preliminary data.</text>
</comment>
<name>A0A6N6VI81_9HYPH</name>
<dbReference type="InterPro" id="IPR006311">
    <property type="entry name" value="TAT_signal"/>
</dbReference>
<dbReference type="Proteomes" id="UP000468901">
    <property type="component" value="Unassembled WGS sequence"/>
</dbReference>
<evidence type="ECO:0000313" key="10">
    <source>
        <dbReference type="Proteomes" id="UP000468901"/>
    </source>
</evidence>
<dbReference type="PROSITE" id="PS51318">
    <property type="entry name" value="TAT"/>
    <property type="match status" value="1"/>
</dbReference>
<dbReference type="InterPro" id="IPR013766">
    <property type="entry name" value="Thioredoxin_domain"/>
</dbReference>
<dbReference type="Gene3D" id="3.40.30.10">
    <property type="entry name" value="Glutaredoxin"/>
    <property type="match status" value="1"/>
</dbReference>
<evidence type="ECO:0000256" key="4">
    <source>
        <dbReference type="ARBA" id="ARBA00023002"/>
    </source>
</evidence>
<keyword evidence="4" id="KW-0560">Oxidoreductase</keyword>
<evidence type="ECO:0000256" key="5">
    <source>
        <dbReference type="ARBA" id="ARBA00023157"/>
    </source>
</evidence>
<dbReference type="Pfam" id="PF13462">
    <property type="entry name" value="Thioredoxin_4"/>
    <property type="match status" value="1"/>
</dbReference>
<comment type="function">
    <text evidence="1">May be required for disulfide bond formation in some proteins.</text>
</comment>
<evidence type="ECO:0000256" key="1">
    <source>
        <dbReference type="ARBA" id="ARBA00003565"/>
    </source>
</evidence>
<evidence type="ECO:0000256" key="2">
    <source>
        <dbReference type="ARBA" id="ARBA00005791"/>
    </source>
</evidence>
<evidence type="ECO:0000256" key="7">
    <source>
        <dbReference type="SAM" id="SignalP"/>
    </source>
</evidence>
<dbReference type="PANTHER" id="PTHR13887">
    <property type="entry name" value="GLUTATHIONE S-TRANSFERASE KAPPA"/>
    <property type="match status" value="1"/>
</dbReference>
<keyword evidence="10" id="KW-1185">Reference proteome</keyword>
<dbReference type="EMBL" id="WESC01000006">
    <property type="protein sequence ID" value="KAB7740523.1"/>
    <property type="molecule type" value="Genomic_DNA"/>
</dbReference>
<dbReference type="Pfam" id="PF18312">
    <property type="entry name" value="ScsC_N"/>
    <property type="match status" value="1"/>
</dbReference>
<evidence type="ECO:0000313" key="9">
    <source>
        <dbReference type="EMBL" id="KAB7740523.1"/>
    </source>
</evidence>
<feature type="signal peptide" evidence="7">
    <location>
        <begin position="1"/>
        <end position="42"/>
    </location>
</feature>
<dbReference type="AlphaFoldDB" id="A0A6N6VI81"/>
<dbReference type="InterPro" id="IPR041205">
    <property type="entry name" value="ScsC_N"/>
</dbReference>
<sequence length="276" mass="29661">MAPGPGSHAGRRMSMRRSVITTLATMAALALAALGLAGAATAGTPTTQDRSFSAEQTGDIEKIVHDYLLKHPEVLIEAMQELDKKQAASDRQKQDGAIAANRAAIFNDADSYVAGNPKGDVTIVEFFDYQCGYCKRSFGPLMDTLKKDGNIRLVLKEFPILGEESVTATRAAVASMKQGKYFEFHQALFHHKGQLTDEAIMQAAADVGLDTARLKRDMNDAKIKKLITRNYELADALAIKGTPGFIIGGKLIAGALDKDELVAAIKDARETCGANC</sequence>
<feature type="domain" description="Thioredoxin" evidence="8">
    <location>
        <begin position="79"/>
        <end position="270"/>
    </location>
</feature>
<comment type="similarity">
    <text evidence="2">Belongs to the thioredoxin family. DsbA subfamily.</text>
</comment>
<dbReference type="GO" id="GO:0016491">
    <property type="term" value="F:oxidoreductase activity"/>
    <property type="evidence" value="ECO:0007669"/>
    <property type="project" value="UniProtKB-KW"/>
</dbReference>
<dbReference type="PROSITE" id="PS51352">
    <property type="entry name" value="THIOREDOXIN_2"/>
    <property type="match status" value="1"/>
</dbReference>
<accession>A0A6N6VI81</accession>
<dbReference type="CDD" id="cd03023">
    <property type="entry name" value="DsbA_Com1_like"/>
    <property type="match status" value="1"/>
</dbReference>
<keyword evidence="5" id="KW-1015">Disulfide bond</keyword>
<keyword evidence="3 7" id="KW-0732">Signal</keyword>
<protein>
    <submittedName>
        <fullName evidence="9">Thioredoxin domain-containing protein</fullName>
    </submittedName>
</protein>
<feature type="chain" id="PRO_5027100887" evidence="7">
    <location>
        <begin position="43"/>
        <end position="276"/>
    </location>
</feature>